<comment type="caution">
    <text evidence="7">The sequence shown here is derived from an EMBL/GenBank/DDBJ whole genome shotgun (WGS) entry which is preliminary data.</text>
</comment>
<evidence type="ECO:0000256" key="2">
    <source>
        <dbReference type="ARBA" id="ARBA00022552"/>
    </source>
</evidence>
<evidence type="ECO:0000256" key="3">
    <source>
        <dbReference type="ARBA" id="ARBA00022603"/>
    </source>
</evidence>
<dbReference type="Gene3D" id="3.40.50.150">
    <property type="entry name" value="Vaccinia Virus protein VP39"/>
    <property type="match status" value="1"/>
</dbReference>
<evidence type="ECO:0000313" key="7">
    <source>
        <dbReference type="EMBL" id="MBC8557651.1"/>
    </source>
</evidence>
<feature type="binding site" evidence="6">
    <location>
        <position position="80"/>
    </location>
    <ligand>
        <name>S-adenosyl-L-methionine</name>
        <dbReference type="ChEBI" id="CHEBI:59789"/>
    </ligand>
</feature>
<feature type="binding site" evidence="6">
    <location>
        <begin position="126"/>
        <end position="127"/>
    </location>
    <ligand>
        <name>S-adenosyl-L-methionine</name>
        <dbReference type="ChEBI" id="CHEBI:59789"/>
    </ligand>
</feature>
<evidence type="ECO:0000256" key="1">
    <source>
        <dbReference type="ARBA" id="ARBA00022490"/>
    </source>
</evidence>
<dbReference type="EMBL" id="JACRSW010000030">
    <property type="protein sequence ID" value="MBC8557651.1"/>
    <property type="molecule type" value="Genomic_DNA"/>
</dbReference>
<dbReference type="NCBIfam" id="TIGR00138">
    <property type="entry name" value="rsmG_gidB"/>
    <property type="match status" value="1"/>
</dbReference>
<name>A0ABR7MV30_9FIRM</name>
<keyword evidence="3 6" id="KW-0489">Methyltransferase</keyword>
<dbReference type="InterPro" id="IPR003682">
    <property type="entry name" value="rRNA_ssu_MeTfrase_G"/>
</dbReference>
<dbReference type="PANTHER" id="PTHR31760:SF0">
    <property type="entry name" value="S-ADENOSYL-L-METHIONINE-DEPENDENT METHYLTRANSFERASES SUPERFAMILY PROTEIN"/>
    <property type="match status" value="1"/>
</dbReference>
<evidence type="ECO:0000256" key="5">
    <source>
        <dbReference type="ARBA" id="ARBA00022691"/>
    </source>
</evidence>
<evidence type="ECO:0000256" key="4">
    <source>
        <dbReference type="ARBA" id="ARBA00022679"/>
    </source>
</evidence>
<dbReference type="EC" id="2.1.1.-" evidence="6"/>
<protein>
    <recommendedName>
        <fullName evidence="6">Ribosomal RNA small subunit methyltransferase G</fullName>
        <ecNumber evidence="6">2.1.1.-</ecNumber>
    </recommendedName>
    <alternativeName>
        <fullName evidence="6">16S rRNA 7-methylguanosine methyltransferase</fullName>
        <shortName evidence="6">16S rRNA m7G methyltransferase</shortName>
    </alternativeName>
</protein>
<comment type="similarity">
    <text evidence="6">Belongs to the methyltransferase superfamily. RNA methyltransferase RsmG family.</text>
</comment>
<keyword evidence="1 6" id="KW-0963">Cytoplasm</keyword>
<keyword evidence="5 6" id="KW-0949">S-adenosyl-L-methionine</keyword>
<dbReference type="PIRSF" id="PIRSF003078">
    <property type="entry name" value="GidB"/>
    <property type="match status" value="1"/>
</dbReference>
<keyword evidence="8" id="KW-1185">Reference proteome</keyword>
<dbReference type="SUPFAM" id="SSF53335">
    <property type="entry name" value="S-adenosyl-L-methionine-dependent methyltransferases"/>
    <property type="match status" value="1"/>
</dbReference>
<comment type="caution">
    <text evidence="6">Lacks conserved residue(s) required for the propagation of feature annotation.</text>
</comment>
<accession>A0ABR7MV30</accession>
<feature type="binding site" evidence="6">
    <location>
        <position position="145"/>
    </location>
    <ligand>
        <name>S-adenosyl-L-methionine</name>
        <dbReference type="ChEBI" id="CHEBI:59789"/>
    </ligand>
</feature>
<dbReference type="RefSeq" id="WP_249304940.1">
    <property type="nucleotide sequence ID" value="NZ_JACRSW010000030.1"/>
</dbReference>
<evidence type="ECO:0000256" key="6">
    <source>
        <dbReference type="HAMAP-Rule" id="MF_00074"/>
    </source>
</evidence>
<gene>
    <name evidence="6 7" type="primary">rsmG</name>
    <name evidence="7" type="ORF">H8700_08005</name>
</gene>
<dbReference type="Pfam" id="PF02527">
    <property type="entry name" value="GidB"/>
    <property type="match status" value="1"/>
</dbReference>
<dbReference type="PANTHER" id="PTHR31760">
    <property type="entry name" value="S-ADENOSYL-L-METHIONINE-DEPENDENT METHYLTRANSFERASES SUPERFAMILY PROTEIN"/>
    <property type="match status" value="1"/>
</dbReference>
<feature type="binding site" evidence="6">
    <location>
        <position position="75"/>
    </location>
    <ligand>
        <name>S-adenosyl-L-methionine</name>
        <dbReference type="ChEBI" id="CHEBI:59789"/>
    </ligand>
</feature>
<dbReference type="InterPro" id="IPR029063">
    <property type="entry name" value="SAM-dependent_MTases_sf"/>
</dbReference>
<keyword evidence="2 6" id="KW-0698">rRNA processing</keyword>
<keyword evidence="4 6" id="KW-0808">Transferase</keyword>
<dbReference type="HAMAP" id="MF_00074">
    <property type="entry name" value="16SrRNA_methyltr_G"/>
    <property type="match status" value="1"/>
</dbReference>
<comment type="subcellular location">
    <subcellularLocation>
        <location evidence="6">Cytoplasm</location>
    </subcellularLocation>
</comment>
<reference evidence="7 8" key="1">
    <citation type="submission" date="2020-08" db="EMBL/GenBank/DDBJ databases">
        <title>Genome public.</title>
        <authorList>
            <person name="Liu C."/>
            <person name="Sun Q."/>
        </authorList>
    </citation>
    <scope>NUCLEOTIDE SEQUENCE [LARGE SCALE GENOMIC DNA]</scope>
    <source>
        <strain evidence="7 8">BX3</strain>
    </source>
</reference>
<evidence type="ECO:0000313" key="8">
    <source>
        <dbReference type="Proteomes" id="UP000637513"/>
    </source>
</evidence>
<organism evidence="7 8">
    <name type="scientific">Jutongia hominis</name>
    <dbReference type="NCBI Taxonomy" id="2763664"/>
    <lineage>
        <taxon>Bacteria</taxon>
        <taxon>Bacillati</taxon>
        <taxon>Bacillota</taxon>
        <taxon>Clostridia</taxon>
        <taxon>Lachnospirales</taxon>
        <taxon>Lachnospiraceae</taxon>
        <taxon>Jutongia</taxon>
    </lineage>
</organism>
<comment type="function">
    <text evidence="6">Specifically methylates the N7 position of a guanine in 16S rRNA.</text>
</comment>
<proteinExistence type="inferred from homology"/>
<dbReference type="Proteomes" id="UP000637513">
    <property type="component" value="Unassembled WGS sequence"/>
</dbReference>
<sequence length="235" mass="26803">MKEFLKKSASALSIELTDEMLEKFQIYFDFLLETNKSLNLTAITEMKDVVLKHFVDSISIVSYFDLKGKKVIDVGTGAGFPGIPLAILNPDTEFVLADSLKKRLHFIDQVTEKCDLKNVTTVHGRAEDLGQDTMYRERFDYCVSRAVASLPVLLELCIPFVKQNGYFISYKSETLQQELGQAKHAMQELNCSLYQEYSYTLPETDYYRVLAAFSKNGPLKKKYPRQAGKPKRNPL</sequence>
<dbReference type="CDD" id="cd02440">
    <property type="entry name" value="AdoMet_MTases"/>
    <property type="match status" value="1"/>
</dbReference>